<sequence length="72" mass="8239">MPYTSPTEELKEMVWRGLEQYPQQQSDEEGQKMYVTQLAAWTQWYAQGSASDAVPMVMEAGTAQPWKGTHQD</sequence>
<evidence type="ECO:0000313" key="1">
    <source>
        <dbReference type="EMBL" id="KIO12299.1"/>
    </source>
</evidence>
<dbReference type="Proteomes" id="UP000054217">
    <property type="component" value="Unassembled WGS sequence"/>
</dbReference>
<gene>
    <name evidence="1" type="ORF">M404DRAFT_20127</name>
</gene>
<dbReference type="InParanoid" id="A0A0C3PU59"/>
<organism evidence="1 2">
    <name type="scientific">Pisolithus tinctorius Marx 270</name>
    <dbReference type="NCBI Taxonomy" id="870435"/>
    <lineage>
        <taxon>Eukaryota</taxon>
        <taxon>Fungi</taxon>
        <taxon>Dikarya</taxon>
        <taxon>Basidiomycota</taxon>
        <taxon>Agaricomycotina</taxon>
        <taxon>Agaricomycetes</taxon>
        <taxon>Agaricomycetidae</taxon>
        <taxon>Boletales</taxon>
        <taxon>Sclerodermatineae</taxon>
        <taxon>Pisolithaceae</taxon>
        <taxon>Pisolithus</taxon>
    </lineage>
</organism>
<evidence type="ECO:0000313" key="2">
    <source>
        <dbReference type="Proteomes" id="UP000054217"/>
    </source>
</evidence>
<reference evidence="1 2" key="1">
    <citation type="submission" date="2014-04" db="EMBL/GenBank/DDBJ databases">
        <authorList>
            <consortium name="DOE Joint Genome Institute"/>
            <person name="Kuo A."/>
            <person name="Kohler A."/>
            <person name="Costa M.D."/>
            <person name="Nagy L.G."/>
            <person name="Floudas D."/>
            <person name="Copeland A."/>
            <person name="Barry K.W."/>
            <person name="Cichocki N."/>
            <person name="Veneault-Fourrey C."/>
            <person name="LaButti K."/>
            <person name="Lindquist E.A."/>
            <person name="Lipzen A."/>
            <person name="Lundell T."/>
            <person name="Morin E."/>
            <person name="Murat C."/>
            <person name="Sun H."/>
            <person name="Tunlid A."/>
            <person name="Henrissat B."/>
            <person name="Grigoriev I.V."/>
            <person name="Hibbett D.S."/>
            <person name="Martin F."/>
            <person name="Nordberg H.P."/>
            <person name="Cantor M.N."/>
            <person name="Hua S.X."/>
        </authorList>
    </citation>
    <scope>NUCLEOTIDE SEQUENCE [LARGE SCALE GENOMIC DNA]</scope>
    <source>
        <strain evidence="1 2">Marx 270</strain>
    </source>
</reference>
<reference evidence="2" key="2">
    <citation type="submission" date="2015-01" db="EMBL/GenBank/DDBJ databases">
        <title>Evolutionary Origins and Diversification of the Mycorrhizal Mutualists.</title>
        <authorList>
            <consortium name="DOE Joint Genome Institute"/>
            <consortium name="Mycorrhizal Genomics Consortium"/>
            <person name="Kohler A."/>
            <person name="Kuo A."/>
            <person name="Nagy L.G."/>
            <person name="Floudas D."/>
            <person name="Copeland A."/>
            <person name="Barry K.W."/>
            <person name="Cichocki N."/>
            <person name="Veneault-Fourrey C."/>
            <person name="LaButti K."/>
            <person name="Lindquist E.A."/>
            <person name="Lipzen A."/>
            <person name="Lundell T."/>
            <person name="Morin E."/>
            <person name="Murat C."/>
            <person name="Riley R."/>
            <person name="Ohm R."/>
            <person name="Sun H."/>
            <person name="Tunlid A."/>
            <person name="Henrissat B."/>
            <person name="Grigoriev I.V."/>
            <person name="Hibbett D.S."/>
            <person name="Martin F."/>
        </authorList>
    </citation>
    <scope>NUCLEOTIDE SEQUENCE [LARGE SCALE GENOMIC DNA]</scope>
    <source>
        <strain evidence="2">Marx 270</strain>
    </source>
</reference>
<protein>
    <submittedName>
        <fullName evidence="1">Uncharacterized protein</fullName>
    </submittedName>
</protein>
<dbReference type="EMBL" id="KN831948">
    <property type="protein sequence ID" value="KIO12299.1"/>
    <property type="molecule type" value="Genomic_DNA"/>
</dbReference>
<dbReference type="AlphaFoldDB" id="A0A0C3PU59"/>
<dbReference type="HOGENOM" id="CLU_2723232_0_0_1"/>
<name>A0A0C3PU59_PISTI</name>
<keyword evidence="2" id="KW-1185">Reference proteome</keyword>
<proteinExistence type="predicted"/>
<accession>A0A0C3PU59</accession>